<accession>A0ABU9BT24</accession>
<keyword evidence="2" id="KW-1185">Reference proteome</keyword>
<organism evidence="1 2">
    <name type="scientific">Ideonella lacteola</name>
    <dbReference type="NCBI Taxonomy" id="2984193"/>
    <lineage>
        <taxon>Bacteria</taxon>
        <taxon>Pseudomonadati</taxon>
        <taxon>Pseudomonadota</taxon>
        <taxon>Betaproteobacteria</taxon>
        <taxon>Burkholderiales</taxon>
        <taxon>Sphaerotilaceae</taxon>
        <taxon>Ideonella</taxon>
    </lineage>
</organism>
<sequence length="140" mass="14630">MASRFQPTTALSRRAWAWLLVAMVWLQGAVPLLATTAARHQGVSLVEICSIYGVQTVDLASDHAAPDESPSPLSGHHAAGWGCALTAVLASAGVPVSWPAVWLHAPPADVSAPPALGPVRVVDATRRWLAARLHAPPLSV</sequence>
<comment type="caution">
    <text evidence="1">The sequence shown here is derived from an EMBL/GenBank/DDBJ whole genome shotgun (WGS) entry which is preliminary data.</text>
</comment>
<dbReference type="RefSeq" id="WP_341427019.1">
    <property type="nucleotide sequence ID" value="NZ_JBBUTG010000011.1"/>
</dbReference>
<dbReference type="Proteomes" id="UP001371218">
    <property type="component" value="Unassembled WGS sequence"/>
</dbReference>
<protein>
    <recommendedName>
        <fullName evidence="3">DUF2946 domain-containing protein</fullName>
    </recommendedName>
</protein>
<name>A0ABU9BT24_9BURK</name>
<evidence type="ECO:0000313" key="2">
    <source>
        <dbReference type="Proteomes" id="UP001371218"/>
    </source>
</evidence>
<gene>
    <name evidence="1" type="ORF">AACH06_17395</name>
</gene>
<evidence type="ECO:0000313" key="1">
    <source>
        <dbReference type="EMBL" id="MEK8032598.1"/>
    </source>
</evidence>
<reference evidence="1 2" key="1">
    <citation type="submission" date="2024-04" db="EMBL/GenBank/DDBJ databases">
        <title>Novel species of the genus Ideonella isolated from streams.</title>
        <authorList>
            <person name="Lu H."/>
        </authorList>
    </citation>
    <scope>NUCLEOTIDE SEQUENCE [LARGE SCALE GENOMIC DNA]</scope>
    <source>
        <strain evidence="1 2">DXS29W</strain>
    </source>
</reference>
<dbReference type="EMBL" id="JBBUTG010000011">
    <property type="protein sequence ID" value="MEK8032598.1"/>
    <property type="molecule type" value="Genomic_DNA"/>
</dbReference>
<evidence type="ECO:0008006" key="3">
    <source>
        <dbReference type="Google" id="ProtNLM"/>
    </source>
</evidence>
<proteinExistence type="predicted"/>